<comment type="subcellular location">
    <subcellularLocation>
        <location evidence="1 6 7">Nucleus</location>
    </subcellularLocation>
</comment>
<comment type="caution">
    <text evidence="10">The sequence shown here is derived from an EMBL/GenBank/DDBJ whole genome shotgun (WGS) entry which is preliminary data.</text>
</comment>
<evidence type="ECO:0000256" key="3">
    <source>
        <dbReference type="ARBA" id="ARBA00023125"/>
    </source>
</evidence>
<dbReference type="OrthoDB" id="6159439at2759"/>
<feature type="domain" description="Homeobox" evidence="9">
    <location>
        <begin position="98"/>
        <end position="158"/>
    </location>
</feature>
<dbReference type="Pfam" id="PF00046">
    <property type="entry name" value="Homeodomain"/>
    <property type="match status" value="1"/>
</dbReference>
<dbReference type="PROSITE" id="PS50071">
    <property type="entry name" value="HOMEOBOX_2"/>
    <property type="match status" value="1"/>
</dbReference>
<feature type="DNA-binding region" description="Homeobox" evidence="6">
    <location>
        <begin position="100"/>
        <end position="159"/>
    </location>
</feature>
<dbReference type="EMBL" id="CANHGI010000001">
    <property type="protein sequence ID" value="CAI5439288.1"/>
    <property type="molecule type" value="Genomic_DNA"/>
</dbReference>
<name>A0A9P1I6X0_9PELO</name>
<dbReference type="InterPro" id="IPR001356">
    <property type="entry name" value="HD"/>
</dbReference>
<dbReference type="GO" id="GO:0007417">
    <property type="term" value="P:central nervous system development"/>
    <property type="evidence" value="ECO:0007669"/>
    <property type="project" value="TreeGrafter"/>
</dbReference>
<dbReference type="Proteomes" id="UP001152747">
    <property type="component" value="Unassembled WGS sequence"/>
</dbReference>
<evidence type="ECO:0000256" key="1">
    <source>
        <dbReference type="ARBA" id="ARBA00004123"/>
    </source>
</evidence>
<dbReference type="InterPro" id="IPR009057">
    <property type="entry name" value="Homeodomain-like_sf"/>
</dbReference>
<sequence length="173" mass="20637">MFCSIDELLKVEKDVKKVEIEPKFSNNFCSEELKKLAEKAKIEEENEEKIRRNLQFFDEPSAFSQSTSQNFSQIIQPTVLPILYDQIAITLNAWQVWGKMRRPRTAFSSEQLIELEKQFEKNRYLSRPRRYQLAQQLTLSETQIKIWFQNRRMKNKRTNVTTNSSDFANNNFD</sequence>
<dbReference type="InterPro" id="IPR020479">
    <property type="entry name" value="HD_metazoa"/>
</dbReference>
<keyword evidence="2" id="KW-0217">Developmental protein</keyword>
<dbReference type="PROSITE" id="PS00027">
    <property type="entry name" value="HOMEOBOX_1"/>
    <property type="match status" value="1"/>
</dbReference>
<evidence type="ECO:0000313" key="11">
    <source>
        <dbReference type="Proteomes" id="UP001152747"/>
    </source>
</evidence>
<dbReference type="AlphaFoldDB" id="A0A9P1I6X0"/>
<dbReference type="SUPFAM" id="SSF46689">
    <property type="entry name" value="Homeodomain-like"/>
    <property type="match status" value="1"/>
</dbReference>
<evidence type="ECO:0000256" key="7">
    <source>
        <dbReference type="RuleBase" id="RU000682"/>
    </source>
</evidence>
<dbReference type="InterPro" id="IPR042768">
    <property type="entry name" value="MNX1/Ceh-12"/>
</dbReference>
<evidence type="ECO:0000256" key="6">
    <source>
        <dbReference type="PROSITE-ProRule" id="PRU00108"/>
    </source>
</evidence>
<evidence type="ECO:0000256" key="4">
    <source>
        <dbReference type="ARBA" id="ARBA00023155"/>
    </source>
</evidence>
<proteinExistence type="predicted"/>
<dbReference type="GO" id="GO:0048812">
    <property type="term" value="P:neuron projection morphogenesis"/>
    <property type="evidence" value="ECO:0007669"/>
    <property type="project" value="TreeGrafter"/>
</dbReference>
<dbReference type="GO" id="GO:1990837">
    <property type="term" value="F:sequence-specific double-stranded DNA binding"/>
    <property type="evidence" value="ECO:0007669"/>
    <property type="project" value="TreeGrafter"/>
</dbReference>
<reference evidence="10" key="1">
    <citation type="submission" date="2022-11" db="EMBL/GenBank/DDBJ databases">
        <authorList>
            <person name="Kikuchi T."/>
        </authorList>
    </citation>
    <scope>NUCLEOTIDE SEQUENCE</scope>
    <source>
        <strain evidence="10">PS1010</strain>
    </source>
</reference>
<gene>
    <name evidence="10" type="ORF">CAMP_LOCUS1925</name>
</gene>
<evidence type="ECO:0000259" key="9">
    <source>
        <dbReference type="PROSITE" id="PS50071"/>
    </source>
</evidence>
<keyword evidence="11" id="KW-1185">Reference proteome</keyword>
<keyword evidence="3 6" id="KW-0238">DNA-binding</keyword>
<dbReference type="InterPro" id="IPR017970">
    <property type="entry name" value="Homeobox_CS"/>
</dbReference>
<dbReference type="GO" id="GO:0000981">
    <property type="term" value="F:DNA-binding transcription factor activity, RNA polymerase II-specific"/>
    <property type="evidence" value="ECO:0007669"/>
    <property type="project" value="InterPro"/>
</dbReference>
<dbReference type="PRINTS" id="PR00024">
    <property type="entry name" value="HOMEOBOX"/>
</dbReference>
<dbReference type="GO" id="GO:0048663">
    <property type="term" value="P:neuron fate commitment"/>
    <property type="evidence" value="ECO:0007669"/>
    <property type="project" value="UniProtKB-ARBA"/>
</dbReference>
<evidence type="ECO:0000256" key="2">
    <source>
        <dbReference type="ARBA" id="ARBA00022473"/>
    </source>
</evidence>
<dbReference type="FunFam" id="1.10.10.60:FF:000417">
    <property type="entry name" value="Even-skipped homeobox 1"/>
    <property type="match status" value="1"/>
</dbReference>
<accession>A0A9P1I6X0</accession>
<feature type="coiled-coil region" evidence="8">
    <location>
        <begin position="26"/>
        <end position="53"/>
    </location>
</feature>
<organism evidence="10 11">
    <name type="scientific">Caenorhabditis angaria</name>
    <dbReference type="NCBI Taxonomy" id="860376"/>
    <lineage>
        <taxon>Eukaryota</taxon>
        <taxon>Metazoa</taxon>
        <taxon>Ecdysozoa</taxon>
        <taxon>Nematoda</taxon>
        <taxon>Chromadorea</taxon>
        <taxon>Rhabditida</taxon>
        <taxon>Rhabditina</taxon>
        <taxon>Rhabditomorpha</taxon>
        <taxon>Rhabditoidea</taxon>
        <taxon>Rhabditidae</taxon>
        <taxon>Peloderinae</taxon>
        <taxon>Caenorhabditis</taxon>
    </lineage>
</organism>
<dbReference type="PANTHER" id="PTHR24335:SF4">
    <property type="entry name" value="EXTRA-EXTRA"/>
    <property type="match status" value="1"/>
</dbReference>
<evidence type="ECO:0000256" key="8">
    <source>
        <dbReference type="SAM" id="Coils"/>
    </source>
</evidence>
<keyword evidence="4 6" id="KW-0371">Homeobox</keyword>
<evidence type="ECO:0000256" key="5">
    <source>
        <dbReference type="ARBA" id="ARBA00023242"/>
    </source>
</evidence>
<dbReference type="CDD" id="cd00086">
    <property type="entry name" value="homeodomain"/>
    <property type="match status" value="1"/>
</dbReference>
<keyword evidence="8" id="KW-0175">Coiled coil</keyword>
<dbReference type="GO" id="GO:0005634">
    <property type="term" value="C:nucleus"/>
    <property type="evidence" value="ECO:0007669"/>
    <property type="project" value="UniProtKB-SubCell"/>
</dbReference>
<dbReference type="SMART" id="SM00389">
    <property type="entry name" value="HOX"/>
    <property type="match status" value="1"/>
</dbReference>
<evidence type="ECO:0000313" key="10">
    <source>
        <dbReference type="EMBL" id="CAI5439288.1"/>
    </source>
</evidence>
<protein>
    <recommendedName>
        <fullName evidence="9">Homeobox domain-containing protein</fullName>
    </recommendedName>
</protein>
<dbReference type="PANTHER" id="PTHR24335">
    <property type="entry name" value="MOTOR NEURON AND PANCREAS HOMEOBOX PROTEIN"/>
    <property type="match status" value="1"/>
</dbReference>
<keyword evidence="5 6" id="KW-0539">Nucleus</keyword>
<dbReference type="Gene3D" id="1.10.10.60">
    <property type="entry name" value="Homeodomain-like"/>
    <property type="match status" value="1"/>
</dbReference>